<evidence type="ECO:0000313" key="1">
    <source>
        <dbReference type="EMBL" id="TVY45754.1"/>
    </source>
</evidence>
<gene>
    <name evidence="1" type="ORF">LOCC1_G003451</name>
</gene>
<evidence type="ECO:0008006" key="3">
    <source>
        <dbReference type="Google" id="ProtNLM"/>
    </source>
</evidence>
<dbReference type="EMBL" id="QGMI01000179">
    <property type="protein sequence ID" value="TVY45754.1"/>
    <property type="molecule type" value="Genomic_DNA"/>
</dbReference>
<organism evidence="1 2">
    <name type="scientific">Lachnellula occidentalis</name>
    <dbReference type="NCBI Taxonomy" id="215460"/>
    <lineage>
        <taxon>Eukaryota</taxon>
        <taxon>Fungi</taxon>
        <taxon>Dikarya</taxon>
        <taxon>Ascomycota</taxon>
        <taxon>Pezizomycotina</taxon>
        <taxon>Leotiomycetes</taxon>
        <taxon>Helotiales</taxon>
        <taxon>Lachnaceae</taxon>
        <taxon>Lachnellula</taxon>
    </lineage>
</organism>
<comment type="caution">
    <text evidence="1">The sequence shown here is derived from an EMBL/GenBank/DDBJ whole genome shotgun (WGS) entry which is preliminary data.</text>
</comment>
<dbReference type="PANTHER" id="PTHR38791">
    <property type="entry name" value="ZN(II)2CYS6 TRANSCRIPTION FACTOR (EUROFUNG)-RELATED-RELATED"/>
    <property type="match status" value="1"/>
</dbReference>
<name>A0A8H8S3E9_9HELO</name>
<evidence type="ECO:0000313" key="2">
    <source>
        <dbReference type="Proteomes" id="UP000443090"/>
    </source>
</evidence>
<dbReference type="PANTHER" id="PTHR38791:SF5">
    <property type="entry name" value="TRANSCRIPTION FACTOR DBAG-RELATED"/>
    <property type="match status" value="1"/>
</dbReference>
<sequence length="480" mass="53239">MSSLCSRARRNCPGYQVNKDRKFINYLGEADFDLLHQKSGDLLRQTADPTHRDTLYWPNIEKDALTAFFNDYCIVSSNRDLSRGFLHGLQTMICQAGPQSELSQACTIIALTNLGRKLENDLRIKRAKGLYSLLLRSFRLSISDSAQFTTLESLITAALLGLYEVITSTDTYPGAHVGHARGVSAILLSKFSPFELLCRGKLFQVPSPILLDDLEPENTPFSSLPSCSTIPNITQESFSIMCTPFFKQSGSSLDVIYGETEPLVRKAISLLRGEATLDQIIHLKLEAECLREAYKAWPETTPQEWRPRTVGAIASKNDGVTLLARNTYVASIWNSYRKACLLVLDIILSCHRRVNNCSEIVQSEGLIHKEITQCTEGIVSSIPYLLAANLHSFIENATAGSPALVPGRPVGGLLSMQAFYILSTLPTAEPELKTYMRDCLAWIGTRMGIGQATILSKCTTIDEFHYATEARVIIWAGMLI</sequence>
<dbReference type="OrthoDB" id="3525185at2759"/>
<dbReference type="InterPro" id="IPR053175">
    <property type="entry name" value="DHMBA_Reg_Transcription_Factor"/>
</dbReference>
<dbReference type="AlphaFoldDB" id="A0A8H8S3E9"/>
<keyword evidence="2" id="KW-1185">Reference proteome</keyword>
<reference evidence="1 2" key="1">
    <citation type="submission" date="2018-05" db="EMBL/GenBank/DDBJ databases">
        <title>Genome sequencing and assembly of the regulated plant pathogen Lachnellula willkommii and related sister species for the development of diagnostic species identification markers.</title>
        <authorList>
            <person name="Giroux E."/>
            <person name="Bilodeau G."/>
        </authorList>
    </citation>
    <scope>NUCLEOTIDE SEQUENCE [LARGE SCALE GENOMIC DNA]</scope>
    <source>
        <strain evidence="1 2">CBS 160.35</strain>
    </source>
</reference>
<dbReference type="Proteomes" id="UP000443090">
    <property type="component" value="Unassembled WGS sequence"/>
</dbReference>
<accession>A0A8H8S3E9</accession>
<proteinExistence type="predicted"/>
<protein>
    <recommendedName>
        <fullName evidence="3">Transcription factor domain-containing protein</fullName>
    </recommendedName>
</protein>